<feature type="binding site" evidence="5">
    <location>
        <position position="276"/>
    </location>
    <ligand>
        <name>substrate</name>
    </ligand>
</feature>
<dbReference type="Gene3D" id="3.20.20.10">
    <property type="entry name" value="Alanine racemase"/>
    <property type="match status" value="1"/>
</dbReference>
<feature type="domain" description="Orn/DAP/Arg decarboxylase 2 C-terminal" evidence="9">
    <location>
        <begin position="30"/>
        <end position="378"/>
    </location>
</feature>
<feature type="active site" description="Proton donor" evidence="7">
    <location>
        <position position="352"/>
    </location>
</feature>
<dbReference type="GO" id="GO:0030170">
    <property type="term" value="F:pyridoxal phosphate binding"/>
    <property type="evidence" value="ECO:0007669"/>
    <property type="project" value="UniProtKB-UniRule"/>
</dbReference>
<evidence type="ECO:0000256" key="6">
    <source>
        <dbReference type="NCBIfam" id="TIGR01048"/>
    </source>
</evidence>
<keyword evidence="5" id="KW-0028">Amino-acid biosynthesis</keyword>
<dbReference type="EC" id="4.1.1.20" evidence="5 6"/>
<dbReference type="FunFam" id="3.20.20.10:FF:000003">
    <property type="entry name" value="Diaminopimelate decarboxylase"/>
    <property type="match status" value="1"/>
</dbReference>
<dbReference type="CDD" id="cd06828">
    <property type="entry name" value="PLPDE_III_DapDC"/>
    <property type="match status" value="1"/>
</dbReference>
<evidence type="ECO:0000256" key="2">
    <source>
        <dbReference type="ARBA" id="ARBA00022793"/>
    </source>
</evidence>
<evidence type="ECO:0000313" key="12">
    <source>
        <dbReference type="Proteomes" id="UP000886829"/>
    </source>
</evidence>
<dbReference type="InterPro" id="IPR009006">
    <property type="entry name" value="Ala_racemase/Decarboxylase_C"/>
</dbReference>
<comment type="pathway">
    <text evidence="5 8">Amino-acid biosynthesis; L-lysine biosynthesis via DAP pathway; L-lysine from DL-2,6-diaminopimelate: step 1/1.</text>
</comment>
<accession>A0A9D1WGP4</accession>
<dbReference type="NCBIfam" id="TIGR01048">
    <property type="entry name" value="lysA"/>
    <property type="match status" value="1"/>
</dbReference>
<evidence type="ECO:0000259" key="10">
    <source>
        <dbReference type="Pfam" id="PF02784"/>
    </source>
</evidence>
<comment type="subunit">
    <text evidence="5">Homodimer.</text>
</comment>
<gene>
    <name evidence="5 11" type="primary">lysA</name>
    <name evidence="11" type="ORF">H9850_10295</name>
</gene>
<organism evidence="11 12">
    <name type="scientific">Candidatus Anaerobiospirillum pullistercoris</name>
    <dbReference type="NCBI Taxonomy" id="2838452"/>
    <lineage>
        <taxon>Bacteria</taxon>
        <taxon>Pseudomonadati</taxon>
        <taxon>Pseudomonadota</taxon>
        <taxon>Gammaproteobacteria</taxon>
        <taxon>Aeromonadales</taxon>
        <taxon>Succinivibrionaceae</taxon>
        <taxon>Anaerobiospirillum</taxon>
    </lineage>
</organism>
<dbReference type="PANTHER" id="PTHR43727:SF2">
    <property type="entry name" value="GROUP IV DECARBOXYLASE"/>
    <property type="match status" value="1"/>
</dbReference>
<dbReference type="AlphaFoldDB" id="A0A9D1WGP4"/>
<keyword evidence="3 5" id="KW-0663">Pyridoxal phosphate</keyword>
<evidence type="ECO:0000256" key="8">
    <source>
        <dbReference type="RuleBase" id="RU003738"/>
    </source>
</evidence>
<dbReference type="Pfam" id="PF00278">
    <property type="entry name" value="Orn_DAP_Arg_deC"/>
    <property type="match status" value="1"/>
</dbReference>
<dbReference type="SUPFAM" id="SSF51419">
    <property type="entry name" value="PLP-binding barrel"/>
    <property type="match status" value="1"/>
</dbReference>
<evidence type="ECO:0000256" key="3">
    <source>
        <dbReference type="ARBA" id="ARBA00022898"/>
    </source>
</evidence>
<feature type="domain" description="Orn/DAP/Arg decarboxylase 2 N-terminal" evidence="10">
    <location>
        <begin position="35"/>
        <end position="280"/>
    </location>
</feature>
<feature type="binding site" evidence="5">
    <location>
        <position position="239"/>
    </location>
    <ligand>
        <name>pyridoxal 5'-phosphate</name>
        <dbReference type="ChEBI" id="CHEBI:597326"/>
    </ligand>
</feature>
<dbReference type="InterPro" id="IPR029066">
    <property type="entry name" value="PLP-binding_barrel"/>
</dbReference>
<evidence type="ECO:0000256" key="7">
    <source>
        <dbReference type="PIRSR" id="PIRSR600183-50"/>
    </source>
</evidence>
<reference evidence="11" key="1">
    <citation type="journal article" date="2021" name="PeerJ">
        <title>Extensive microbial diversity within the chicken gut microbiome revealed by metagenomics and culture.</title>
        <authorList>
            <person name="Gilroy R."/>
            <person name="Ravi A."/>
            <person name="Getino M."/>
            <person name="Pursley I."/>
            <person name="Horton D.L."/>
            <person name="Alikhan N.F."/>
            <person name="Baker D."/>
            <person name="Gharbi K."/>
            <person name="Hall N."/>
            <person name="Watson M."/>
            <person name="Adriaenssens E.M."/>
            <person name="Foster-Nyarko E."/>
            <person name="Jarju S."/>
            <person name="Secka A."/>
            <person name="Antonio M."/>
            <person name="Oren A."/>
            <person name="Chaudhuri R.R."/>
            <person name="La Ragione R."/>
            <person name="Hildebrand F."/>
            <person name="Pallen M.J."/>
        </authorList>
    </citation>
    <scope>NUCLEOTIDE SEQUENCE</scope>
    <source>
        <strain evidence="11">USASDec5-558</strain>
    </source>
</reference>
<evidence type="ECO:0000256" key="4">
    <source>
        <dbReference type="ARBA" id="ARBA00023239"/>
    </source>
</evidence>
<dbReference type="PRINTS" id="PR01179">
    <property type="entry name" value="ODADCRBXLASE"/>
</dbReference>
<feature type="binding site" evidence="5">
    <location>
        <position position="380"/>
    </location>
    <ligand>
        <name>pyridoxal 5'-phosphate</name>
        <dbReference type="ChEBI" id="CHEBI:597326"/>
    </ligand>
</feature>
<dbReference type="PROSITE" id="PS00879">
    <property type="entry name" value="ODR_DC_2_2"/>
    <property type="match status" value="1"/>
</dbReference>
<comment type="function">
    <text evidence="5">Specifically catalyzes the decarboxylation of meso-diaminopimelate (meso-DAP) to L-lysine.</text>
</comment>
<dbReference type="SUPFAM" id="SSF50621">
    <property type="entry name" value="Alanine racemase C-terminal domain-like"/>
    <property type="match status" value="1"/>
</dbReference>
<feature type="binding site" evidence="5">
    <location>
        <position position="316"/>
    </location>
    <ligand>
        <name>substrate</name>
    </ligand>
</feature>
<dbReference type="Proteomes" id="UP000886829">
    <property type="component" value="Unassembled WGS sequence"/>
</dbReference>
<dbReference type="GO" id="GO:0008836">
    <property type="term" value="F:diaminopimelate decarboxylase activity"/>
    <property type="evidence" value="ECO:0007669"/>
    <property type="project" value="UniProtKB-UniRule"/>
</dbReference>
<dbReference type="PROSITE" id="PS00878">
    <property type="entry name" value="ODR_DC_2_1"/>
    <property type="match status" value="1"/>
</dbReference>
<dbReference type="InterPro" id="IPR022643">
    <property type="entry name" value="De-COase2_C"/>
</dbReference>
<comment type="catalytic activity">
    <reaction evidence="5 8">
        <text>meso-2,6-diaminopimelate + H(+) = L-lysine + CO2</text>
        <dbReference type="Rhea" id="RHEA:15101"/>
        <dbReference type="ChEBI" id="CHEBI:15378"/>
        <dbReference type="ChEBI" id="CHEBI:16526"/>
        <dbReference type="ChEBI" id="CHEBI:32551"/>
        <dbReference type="ChEBI" id="CHEBI:57791"/>
        <dbReference type="EC" id="4.1.1.20"/>
    </reaction>
</comment>
<feature type="binding site" evidence="5">
    <location>
        <position position="380"/>
    </location>
    <ligand>
        <name>substrate</name>
    </ligand>
</feature>
<keyword evidence="2 5" id="KW-0210">Decarboxylase</keyword>
<reference evidence="11" key="2">
    <citation type="submission" date="2021-04" db="EMBL/GenBank/DDBJ databases">
        <authorList>
            <person name="Gilroy R."/>
        </authorList>
    </citation>
    <scope>NUCLEOTIDE SEQUENCE</scope>
    <source>
        <strain evidence="11">USASDec5-558</strain>
    </source>
</reference>
<evidence type="ECO:0000259" key="9">
    <source>
        <dbReference type="Pfam" id="PF00278"/>
    </source>
</evidence>
<dbReference type="InterPro" id="IPR002986">
    <property type="entry name" value="DAP_deCOOHase_LysA"/>
</dbReference>
<dbReference type="Gene3D" id="2.40.37.10">
    <property type="entry name" value="Lyase, Ornithine Decarboxylase, Chain A, domain 1"/>
    <property type="match status" value="1"/>
</dbReference>
<dbReference type="InterPro" id="IPR000183">
    <property type="entry name" value="Orn/DAP/Arg_de-COase"/>
</dbReference>
<dbReference type="InterPro" id="IPR022657">
    <property type="entry name" value="De-COase2_CS"/>
</dbReference>
<feature type="binding site" evidence="5">
    <location>
        <position position="312"/>
    </location>
    <ligand>
        <name>substrate</name>
    </ligand>
</feature>
<dbReference type="PRINTS" id="PR01181">
    <property type="entry name" value="DAPDCRBXLASE"/>
</dbReference>
<dbReference type="HAMAP" id="MF_02120">
    <property type="entry name" value="LysA"/>
    <property type="match status" value="1"/>
</dbReference>
<feature type="modified residue" description="N6-(pyridoxal phosphate)lysine" evidence="5 7">
    <location>
        <position position="60"/>
    </location>
</feature>
<feature type="binding site" evidence="5">
    <location>
        <begin position="273"/>
        <end position="276"/>
    </location>
    <ligand>
        <name>pyridoxal 5'-phosphate</name>
        <dbReference type="ChEBI" id="CHEBI:597326"/>
    </ligand>
</feature>
<evidence type="ECO:0000256" key="5">
    <source>
        <dbReference type="HAMAP-Rule" id="MF_02120"/>
    </source>
</evidence>
<comment type="cofactor">
    <cofactor evidence="1 5 7 8">
        <name>pyridoxal 5'-phosphate</name>
        <dbReference type="ChEBI" id="CHEBI:597326"/>
    </cofactor>
</comment>
<dbReference type="InterPro" id="IPR022653">
    <property type="entry name" value="De-COase2_pyr-phos_BS"/>
</dbReference>
<evidence type="ECO:0000256" key="1">
    <source>
        <dbReference type="ARBA" id="ARBA00001933"/>
    </source>
</evidence>
<comment type="caution">
    <text evidence="11">The sequence shown here is derived from an EMBL/GenBank/DDBJ whole genome shotgun (WGS) entry which is preliminary data.</text>
</comment>
<sequence length="431" mass="47497">MDYFNYKDNELYAEDIKVRSLVEQYGSPIYVYSKATLERHLRAFEDALAGKEHLVCYAVKANCSLALLNIIANFGCGFDVVSKGELMRVIAAGGDPHKVIYSGVGKREDEIEFALQKQIKCLNIESESELHKVSEVAARLNIKAPVALRVNPNVDAKTHPSISTGLKQNKFGIAFEDAARLYQVIKNDPHLEATGIDCHIGSQMTSGAPIIEATDKLIALYHELEQMGIKIDHIDIGGGLGVTYNNETPPSPYEYLAAVLQRLKDIPVSVYCEPGRAMVANAGILLTKVLYLKSNSERNFCIVDASMGDLIRPALYNSWMNIVPAVKRSASDALPGSDPNGTLIYDVVGPICESDDFLGKDRRLNVREGDVLAVRGAGAYGSSMSSNYNGRPLCAEILVDGDKAFVIRERQREEDMWENERIISAIEEEFA</sequence>
<evidence type="ECO:0000313" key="11">
    <source>
        <dbReference type="EMBL" id="HIX57842.1"/>
    </source>
</evidence>
<dbReference type="PANTHER" id="PTHR43727">
    <property type="entry name" value="DIAMINOPIMELATE DECARBOXYLASE"/>
    <property type="match status" value="1"/>
</dbReference>
<protein>
    <recommendedName>
        <fullName evidence="5 6">Diaminopimelate decarboxylase</fullName>
        <shortName evidence="5">DAP decarboxylase</shortName>
        <shortName evidence="5">DAPDC</shortName>
        <ecNumber evidence="5 6">4.1.1.20</ecNumber>
    </recommendedName>
</protein>
<feature type="binding site" evidence="5">
    <location>
        <position position="353"/>
    </location>
    <ligand>
        <name>substrate</name>
    </ligand>
</feature>
<dbReference type="Pfam" id="PF02784">
    <property type="entry name" value="Orn_Arg_deC_N"/>
    <property type="match status" value="1"/>
</dbReference>
<proteinExistence type="inferred from homology"/>
<dbReference type="GO" id="GO:0009089">
    <property type="term" value="P:lysine biosynthetic process via diaminopimelate"/>
    <property type="evidence" value="ECO:0007669"/>
    <property type="project" value="UniProtKB-UniRule"/>
</dbReference>
<dbReference type="InterPro" id="IPR022644">
    <property type="entry name" value="De-COase2_N"/>
</dbReference>
<name>A0A9D1WGP4_9GAMM</name>
<dbReference type="EMBL" id="DXEV01000205">
    <property type="protein sequence ID" value="HIX57842.1"/>
    <property type="molecule type" value="Genomic_DNA"/>
</dbReference>
<keyword evidence="5 8" id="KW-0457">Lysine biosynthesis</keyword>
<comment type="similarity">
    <text evidence="5">Belongs to the Orn/Lys/Arg decarboxylase class-II family. LysA subfamily.</text>
</comment>
<keyword evidence="4 5" id="KW-0456">Lyase</keyword>